<dbReference type="PROSITE" id="PS01217">
    <property type="entry name" value="SUCCINYL_COA_LIG_3"/>
    <property type="match status" value="1"/>
</dbReference>
<dbReference type="InterPro" id="IPR013815">
    <property type="entry name" value="ATP_grasp_subdomain_1"/>
</dbReference>
<comment type="similarity">
    <text evidence="5">Belongs to the succinate/malate CoA ligase beta subunit family.</text>
</comment>
<dbReference type="InterPro" id="IPR013650">
    <property type="entry name" value="ATP-grasp_succ-CoA_synth-type"/>
</dbReference>
<dbReference type="Gene3D" id="3.30.470.20">
    <property type="entry name" value="ATP-grasp fold, B domain"/>
    <property type="match status" value="1"/>
</dbReference>
<comment type="cofactor">
    <cofactor evidence="5">
        <name>Mg(2+)</name>
        <dbReference type="ChEBI" id="CHEBI:18420"/>
    </cofactor>
    <text evidence="5">Binds 1 Mg(2+) ion per subunit.</text>
</comment>
<feature type="binding site" evidence="5">
    <location>
        <position position="256"/>
    </location>
    <ligand>
        <name>substrate</name>
        <note>ligand shared with subunit alpha</note>
    </ligand>
</feature>
<dbReference type="Pfam" id="PF08442">
    <property type="entry name" value="ATP-grasp_2"/>
    <property type="match status" value="1"/>
</dbReference>
<reference evidence="8 9" key="1">
    <citation type="submission" date="2023-07" db="EMBL/GenBank/DDBJ databases">
        <title>Novel species of Thermanaerothrix with wide hydrolytic capabilities.</title>
        <authorList>
            <person name="Zayulina K.S."/>
            <person name="Podosokorskaya O.A."/>
            <person name="Elcheninov A.G."/>
        </authorList>
    </citation>
    <scope>NUCLEOTIDE SEQUENCE [LARGE SCALE GENOMIC DNA]</scope>
    <source>
        <strain evidence="8 9">4228-RoL</strain>
    </source>
</reference>
<dbReference type="PANTHER" id="PTHR11815:SF10">
    <property type="entry name" value="SUCCINATE--COA LIGASE [GDP-FORMING] SUBUNIT BETA, MITOCHONDRIAL"/>
    <property type="match status" value="1"/>
</dbReference>
<feature type="binding site" evidence="5">
    <location>
        <begin position="313"/>
        <end position="315"/>
    </location>
    <ligand>
        <name>substrate</name>
        <note>ligand shared with subunit alpha</note>
    </ligand>
</feature>
<sequence length="385" mass="41874">MNLHEYQSKQIFARFGIPIPKGKVALNSTEAKHIAEELGGKVVIKSQVLVGGRGKAGGIRLARSPEEAEELATLILGMEIKGLPVRKVLVDEAVSIERELYLGITNDRTRRCPVMMASAEGGVDIEEIARRSPEKIIKVHIDPLIGLRDYQSRDIAVAMDLPREYWKTFSGIAEGLWRVYTAHDATLVEINPLVITADKRMLALDGKMSIDDNALFRHPDLAEMRDPDVEAPAEVEARKYGLSYIKLEGEIGCMVNGAGLAMATMDIIKLHGGEPANFLDIGGGAGADKVAAALRIILSDPKVKVVLINIFGGITRCDEVARGILSALSEVKPRVPMVIRLVGTNAEEGRRMLADARMITAETLVEAAQKAVAVSKGDLIYEHLD</sequence>
<dbReference type="Gene3D" id="3.40.50.261">
    <property type="entry name" value="Succinyl-CoA synthetase domains"/>
    <property type="match status" value="1"/>
</dbReference>
<name>A0ABU3NKQ4_9CHLR</name>
<feature type="binding site" evidence="5">
    <location>
        <position position="205"/>
    </location>
    <ligand>
        <name>Mg(2+)</name>
        <dbReference type="ChEBI" id="CHEBI:18420"/>
    </ligand>
</feature>
<dbReference type="NCBIfam" id="TIGR01016">
    <property type="entry name" value="sucCoAbeta"/>
    <property type="match status" value="1"/>
</dbReference>
<dbReference type="GO" id="GO:0004775">
    <property type="term" value="F:succinate-CoA ligase (ADP-forming) activity"/>
    <property type="evidence" value="ECO:0007669"/>
    <property type="project" value="UniProtKB-EC"/>
</dbReference>
<evidence type="ECO:0000313" key="9">
    <source>
        <dbReference type="Proteomes" id="UP001254165"/>
    </source>
</evidence>
<dbReference type="PROSITE" id="PS50975">
    <property type="entry name" value="ATP_GRASP"/>
    <property type="match status" value="1"/>
</dbReference>
<keyword evidence="2 5" id="KW-0479">Metal-binding</keyword>
<comment type="caution">
    <text evidence="5">Lacks conserved residue(s) required for the propagation of feature annotation.</text>
</comment>
<feature type="binding site" evidence="5">
    <location>
        <position position="99"/>
    </location>
    <ligand>
        <name>ATP</name>
        <dbReference type="ChEBI" id="CHEBI:30616"/>
    </ligand>
</feature>
<protein>
    <recommendedName>
        <fullName evidence="5">Succinate--CoA ligase [ADP-forming] subunit beta</fullName>
        <ecNumber evidence="5">6.2.1.5</ecNumber>
    </recommendedName>
    <alternativeName>
        <fullName evidence="5">Succinyl-CoA synthetase subunit beta</fullName>
        <shortName evidence="5">SCS-beta</shortName>
    </alternativeName>
</protein>
<evidence type="ECO:0000256" key="6">
    <source>
        <dbReference type="PROSITE-ProRule" id="PRU00409"/>
    </source>
</evidence>
<keyword evidence="5 6" id="KW-0067">ATP-binding</keyword>
<dbReference type="HAMAP" id="MF_00558">
    <property type="entry name" value="Succ_CoA_beta"/>
    <property type="match status" value="1"/>
</dbReference>
<keyword evidence="4 5" id="KW-0460">Magnesium</keyword>
<organism evidence="8 9">
    <name type="scientific">Thermanaerothrix solaris</name>
    <dbReference type="NCBI Taxonomy" id="3058434"/>
    <lineage>
        <taxon>Bacteria</taxon>
        <taxon>Bacillati</taxon>
        <taxon>Chloroflexota</taxon>
        <taxon>Anaerolineae</taxon>
        <taxon>Anaerolineales</taxon>
        <taxon>Anaerolineaceae</taxon>
        <taxon>Thermanaerothrix</taxon>
    </lineage>
</organism>
<dbReference type="InterPro" id="IPR011761">
    <property type="entry name" value="ATP-grasp"/>
</dbReference>
<feature type="binding site" evidence="5">
    <location>
        <position position="191"/>
    </location>
    <ligand>
        <name>Mg(2+)</name>
        <dbReference type="ChEBI" id="CHEBI:18420"/>
    </ligand>
</feature>
<keyword evidence="1 5" id="KW-0436">Ligase</keyword>
<comment type="caution">
    <text evidence="8">The sequence shown here is derived from an EMBL/GenBank/DDBJ whole genome shotgun (WGS) entry which is preliminary data.</text>
</comment>
<evidence type="ECO:0000256" key="5">
    <source>
        <dbReference type="HAMAP-Rule" id="MF_00558"/>
    </source>
</evidence>
<dbReference type="PANTHER" id="PTHR11815">
    <property type="entry name" value="SUCCINYL-COA SYNTHETASE BETA CHAIN"/>
    <property type="match status" value="1"/>
</dbReference>
<evidence type="ECO:0000256" key="2">
    <source>
        <dbReference type="ARBA" id="ARBA00022723"/>
    </source>
</evidence>
<evidence type="ECO:0000259" key="7">
    <source>
        <dbReference type="PROSITE" id="PS50975"/>
    </source>
</evidence>
<comment type="catalytic activity">
    <reaction evidence="5">
        <text>succinate + ATP + CoA = succinyl-CoA + ADP + phosphate</text>
        <dbReference type="Rhea" id="RHEA:17661"/>
        <dbReference type="ChEBI" id="CHEBI:30031"/>
        <dbReference type="ChEBI" id="CHEBI:30616"/>
        <dbReference type="ChEBI" id="CHEBI:43474"/>
        <dbReference type="ChEBI" id="CHEBI:57287"/>
        <dbReference type="ChEBI" id="CHEBI:57292"/>
        <dbReference type="ChEBI" id="CHEBI:456216"/>
        <dbReference type="EC" id="6.2.1.5"/>
    </reaction>
</comment>
<evidence type="ECO:0000313" key="8">
    <source>
        <dbReference type="EMBL" id="MDT8896793.1"/>
    </source>
</evidence>
<dbReference type="EC" id="6.2.1.5" evidence="5"/>
<evidence type="ECO:0000256" key="1">
    <source>
        <dbReference type="ARBA" id="ARBA00022598"/>
    </source>
</evidence>
<accession>A0ABU3NKQ4</accession>
<comment type="catalytic activity">
    <reaction evidence="5">
        <text>GTP + succinate + CoA = succinyl-CoA + GDP + phosphate</text>
        <dbReference type="Rhea" id="RHEA:22120"/>
        <dbReference type="ChEBI" id="CHEBI:30031"/>
        <dbReference type="ChEBI" id="CHEBI:37565"/>
        <dbReference type="ChEBI" id="CHEBI:43474"/>
        <dbReference type="ChEBI" id="CHEBI:57287"/>
        <dbReference type="ChEBI" id="CHEBI:57292"/>
        <dbReference type="ChEBI" id="CHEBI:58189"/>
    </reaction>
</comment>
<dbReference type="InterPro" id="IPR016102">
    <property type="entry name" value="Succinyl-CoA_synth-like"/>
</dbReference>
<proteinExistence type="inferred from homology"/>
<feature type="binding site" evidence="5">
    <location>
        <begin position="52"/>
        <end position="54"/>
    </location>
    <ligand>
        <name>ATP</name>
        <dbReference type="ChEBI" id="CHEBI:30616"/>
    </ligand>
</feature>
<evidence type="ECO:0000256" key="3">
    <source>
        <dbReference type="ARBA" id="ARBA00022741"/>
    </source>
</evidence>
<evidence type="ECO:0000256" key="4">
    <source>
        <dbReference type="ARBA" id="ARBA00022842"/>
    </source>
</evidence>
<keyword evidence="9" id="KW-1185">Reference proteome</keyword>
<feature type="binding site" evidence="5">
    <location>
        <position position="94"/>
    </location>
    <ligand>
        <name>ATP</name>
        <dbReference type="ChEBI" id="CHEBI:30616"/>
    </ligand>
</feature>
<comment type="function">
    <text evidence="5">Succinyl-CoA synthetase functions in the citric acid cycle (TCA), coupling the hydrolysis of succinyl-CoA to the synthesis of either ATP or GTP and thus represents the only step of substrate-level phosphorylation in the TCA. The beta subunit provides nucleotide specificity of the enzyme and binds the substrate succinate, while the binding sites for coenzyme A and phosphate are found in the alpha subunit.</text>
</comment>
<feature type="binding site" evidence="5">
    <location>
        <position position="45"/>
    </location>
    <ligand>
        <name>ATP</name>
        <dbReference type="ChEBI" id="CHEBI:30616"/>
    </ligand>
</feature>
<comment type="pathway">
    <text evidence="5">Carbohydrate metabolism; tricarboxylic acid cycle; succinate from succinyl-CoA (ligase route): step 1/1.</text>
</comment>
<dbReference type="Pfam" id="PF00549">
    <property type="entry name" value="Ligase_CoA"/>
    <property type="match status" value="1"/>
</dbReference>
<dbReference type="PIRSF" id="PIRSF001554">
    <property type="entry name" value="SucCS_beta"/>
    <property type="match status" value="1"/>
</dbReference>
<dbReference type="RefSeq" id="WP_315623328.1">
    <property type="nucleotide sequence ID" value="NZ_JAUHMF010000001.1"/>
</dbReference>
<dbReference type="InterPro" id="IPR005811">
    <property type="entry name" value="SUCC_ACL_C"/>
</dbReference>
<dbReference type="InterPro" id="IPR017866">
    <property type="entry name" value="Succ-CoA_synthase_bsu_CS"/>
</dbReference>
<dbReference type="SUPFAM" id="SSF52210">
    <property type="entry name" value="Succinyl-CoA synthetase domains"/>
    <property type="match status" value="1"/>
</dbReference>
<keyword evidence="3 5" id="KW-0547">Nucleotide-binding</keyword>
<dbReference type="SUPFAM" id="SSF56059">
    <property type="entry name" value="Glutathione synthetase ATP-binding domain-like"/>
    <property type="match status" value="1"/>
</dbReference>
<dbReference type="Gene3D" id="3.30.1490.20">
    <property type="entry name" value="ATP-grasp fold, A domain"/>
    <property type="match status" value="1"/>
</dbReference>
<feature type="domain" description="ATP-grasp" evidence="7">
    <location>
        <begin position="9"/>
        <end position="223"/>
    </location>
</feature>
<dbReference type="InterPro" id="IPR005809">
    <property type="entry name" value="Succ_CoA_ligase-like_bsu"/>
</dbReference>
<keyword evidence="5" id="KW-0816">Tricarboxylic acid cycle</keyword>
<dbReference type="NCBIfam" id="NF001913">
    <property type="entry name" value="PRK00696.1"/>
    <property type="match status" value="1"/>
</dbReference>
<dbReference type="Proteomes" id="UP001254165">
    <property type="component" value="Unassembled WGS sequence"/>
</dbReference>
<comment type="subunit">
    <text evidence="5">Heterotetramer of two alpha and two beta subunits.</text>
</comment>
<gene>
    <name evidence="5 8" type="primary">sucC</name>
    <name evidence="8" type="ORF">QYE77_00825</name>
</gene>
<dbReference type="EMBL" id="JAUHMF010000001">
    <property type="protein sequence ID" value="MDT8896793.1"/>
    <property type="molecule type" value="Genomic_DNA"/>
</dbReference>